<keyword evidence="1" id="KW-0472">Membrane</keyword>
<feature type="transmembrane region" description="Helical" evidence="1">
    <location>
        <begin position="213"/>
        <end position="231"/>
    </location>
</feature>
<protein>
    <submittedName>
        <fullName evidence="2">Uncharacterized protein</fullName>
    </submittedName>
</protein>
<name>A0A0M0BU83_9ARCH</name>
<evidence type="ECO:0000256" key="1">
    <source>
        <dbReference type="SAM" id="Phobius"/>
    </source>
</evidence>
<dbReference type="Proteomes" id="UP000054016">
    <property type="component" value="Unassembled WGS sequence"/>
</dbReference>
<feature type="transmembrane region" description="Helical" evidence="1">
    <location>
        <begin position="72"/>
        <end position="96"/>
    </location>
</feature>
<keyword evidence="1" id="KW-0812">Transmembrane</keyword>
<reference evidence="3" key="1">
    <citation type="submission" date="2015-06" db="EMBL/GenBank/DDBJ databases">
        <title>New insights into the roles of widespread benthic archaea in carbon and nitrogen cycling.</title>
        <authorList>
            <person name="Lazar C.S."/>
            <person name="Baker B.J."/>
            <person name="Seitz K.W."/>
            <person name="Hyde A.S."/>
            <person name="Dick G.J."/>
            <person name="Hinrichs K.-U."/>
            <person name="Teske A.P."/>
        </authorList>
    </citation>
    <scope>NUCLEOTIDE SEQUENCE [LARGE SCALE GENOMIC DNA]</scope>
</reference>
<dbReference type="AlphaFoldDB" id="A0A0M0BU83"/>
<dbReference type="EMBL" id="LFWV01000010">
    <property type="protein sequence ID" value="KON32172.1"/>
    <property type="molecule type" value="Genomic_DNA"/>
</dbReference>
<dbReference type="Pfam" id="PF05552">
    <property type="entry name" value="MS_channel_1st_1"/>
    <property type="match status" value="2"/>
</dbReference>
<evidence type="ECO:0000313" key="3">
    <source>
        <dbReference type="Proteomes" id="UP000054016"/>
    </source>
</evidence>
<feature type="transmembrane region" description="Helical" evidence="1">
    <location>
        <begin position="102"/>
        <end position="128"/>
    </location>
</feature>
<feature type="transmembrane region" description="Helical" evidence="1">
    <location>
        <begin position="6"/>
        <end position="29"/>
    </location>
</feature>
<gene>
    <name evidence="2" type="ORF">AC478_01070</name>
</gene>
<evidence type="ECO:0000313" key="2">
    <source>
        <dbReference type="EMBL" id="KON32172.1"/>
    </source>
</evidence>
<sequence>MVGDIIAAIPSVLAAIIVILIGYAIGIVVGNAVNKLVEKLGIERNFDKTTTGQAFKNAGLDLSNFIGGTTKAFITILAIIVAIQILNVGGTIGTYLTTIADYLPRLLGGILLIVFGTVLVDFLSSFIGRMIKPMFPEAKVEIADMLKNLLMIGLVAFVLALALDLMLLSGDLIYPLIIGFVIIGAGISLTDGLIKSINDDHVEFKGVSGYAKFVLYSIFLIIGAGAIFATFPGVTNIIANVSWAFAIALAIMLLPIAYAMAKKMSKET</sequence>
<dbReference type="InterPro" id="IPR008910">
    <property type="entry name" value="MSC_TM_helix"/>
</dbReference>
<organism evidence="2 3">
    <name type="scientific">miscellaneous Crenarchaeota group-1 archaeon SG8-32-3</name>
    <dbReference type="NCBI Taxonomy" id="1685125"/>
    <lineage>
        <taxon>Archaea</taxon>
        <taxon>Candidatus Bathyarchaeota</taxon>
        <taxon>MCG-1</taxon>
    </lineage>
</organism>
<feature type="transmembrane region" description="Helical" evidence="1">
    <location>
        <begin position="173"/>
        <end position="193"/>
    </location>
</feature>
<keyword evidence="1" id="KW-1133">Transmembrane helix</keyword>
<proteinExistence type="predicted"/>
<comment type="caution">
    <text evidence="2">The sequence shown here is derived from an EMBL/GenBank/DDBJ whole genome shotgun (WGS) entry which is preliminary data.</text>
</comment>
<accession>A0A0M0BU83</accession>
<feature type="transmembrane region" description="Helical" evidence="1">
    <location>
        <begin position="149"/>
        <end position="167"/>
    </location>
</feature>
<feature type="transmembrane region" description="Helical" evidence="1">
    <location>
        <begin position="237"/>
        <end position="261"/>
    </location>
</feature>